<accession>A0A5M3X5C3</accession>
<name>A0A5M3X5C3_9ACTN</name>
<gene>
    <name evidence="1" type="ORF">Amac_089260</name>
</gene>
<evidence type="ECO:0000313" key="1">
    <source>
        <dbReference type="EMBL" id="GES15329.1"/>
    </source>
</evidence>
<dbReference type="AlphaFoldDB" id="A0A5M3X5C3"/>
<reference evidence="1 2" key="1">
    <citation type="submission" date="2019-10" db="EMBL/GenBank/DDBJ databases">
        <title>Whole genome shotgun sequence of Acrocarpospora macrocephala NBRC 16266.</title>
        <authorList>
            <person name="Ichikawa N."/>
            <person name="Kimura A."/>
            <person name="Kitahashi Y."/>
            <person name="Komaki H."/>
            <person name="Oguchi A."/>
        </authorList>
    </citation>
    <scope>NUCLEOTIDE SEQUENCE [LARGE SCALE GENOMIC DNA]</scope>
    <source>
        <strain evidence="1 2">NBRC 16266</strain>
    </source>
</reference>
<comment type="caution">
    <text evidence="1">The sequence shown here is derived from an EMBL/GenBank/DDBJ whole genome shotgun (WGS) entry which is preliminary data.</text>
</comment>
<dbReference type="CDD" id="cd00093">
    <property type="entry name" value="HTH_XRE"/>
    <property type="match status" value="1"/>
</dbReference>
<evidence type="ECO:0000313" key="2">
    <source>
        <dbReference type="Proteomes" id="UP000331127"/>
    </source>
</evidence>
<proteinExistence type="predicted"/>
<dbReference type="InterPro" id="IPR001387">
    <property type="entry name" value="Cro/C1-type_HTH"/>
</dbReference>
<keyword evidence="2" id="KW-1185">Reference proteome</keyword>
<organism evidence="1 2">
    <name type="scientific">Acrocarpospora macrocephala</name>
    <dbReference type="NCBI Taxonomy" id="150177"/>
    <lineage>
        <taxon>Bacteria</taxon>
        <taxon>Bacillati</taxon>
        <taxon>Actinomycetota</taxon>
        <taxon>Actinomycetes</taxon>
        <taxon>Streptosporangiales</taxon>
        <taxon>Streptosporangiaceae</taxon>
        <taxon>Acrocarpospora</taxon>
    </lineage>
</organism>
<sequence length="967" mass="105655">MDRGGTMRRPGPEDFCLRFSALVDSSGLSDRQLADQSGVGHATISDWKKGLNLPQSEDRLLRVVRACVRAAERRRAGLTEAQRSEREWTVLLSSAKSVRDNRISPDRTSPPSAPYARHTIRDLSPRLLGIHRAVLPAGDIEPTDLPELTKYLTRVHDHRLRAVISSVKDGGSAAFALLTGESTTGKTRAMYEAVAALAGDWPLIRPEDAEDLLRLLTKSTIQPRTVLWLNETQRFLYGPSGQRVARLLISLLDRASEVLVIGSMWEHPYLSEFLARGRFPDGHASVRDLLEGPATARIPVPPNFEPEQLGRLASDDPRLEAAAQASGEDGRLTQRLTGANELLDAYLHGGLFSPVEHALITAALDARRLGHHRPLPAVLLEAAADGYLTDRQRPGDPDWAVTALNNITSGVRTDGSRTDIRRTLTALTALRQRSGDLGAYYEPEDFLVQFALTGRWQVEPPRTLLEVLVRHADPQSARTVGFYLQGIDYYRDAARAFQRAVMTLGDAYSGSGLVEIIHQVDPASTADVSRWVVEQVSGGEGIGTLLETLKDTGADDARSTLLAHAAVIAADVDTWSSVSVLRALADEDHEAAEAFALRAPAAMTFDHPDTLWPFLTALTETRCASAAAALAARPDLVTFCEQVTLDDPEPLGFLLDGLYEAHAHEAVAALIVRDPGAHCRLTDASGVALLIQSLWYCAGPDVAFEWSGRFDPSAEVPEELAHIGALRTLHNLLARNPALEVDLEVGEGVGFLLEALHGIGADRAISQLLDRDLPYRVPFVAREPLGCYGFAHLLRAIEPLAAPPYWVLSSAPEGFNSFRDLDLLPETPFRTTFIRMVDRLAHAPTDDDWQVILLLDVLEAGDARDAIEDLCRCTAAEIPLTEPLIDSLLDKLRRLGQDAAADVLEQRLTEANLVRTPLGGFRHLSNIGDANIARLTFGLSADGRPADHWGWADICGHRSDTTPWPQP</sequence>
<dbReference type="EMBL" id="BLAE01000074">
    <property type="protein sequence ID" value="GES15329.1"/>
    <property type="molecule type" value="Genomic_DNA"/>
</dbReference>
<protein>
    <submittedName>
        <fullName evidence="1">Uncharacterized protein</fullName>
    </submittedName>
</protein>
<dbReference type="Proteomes" id="UP000331127">
    <property type="component" value="Unassembled WGS sequence"/>
</dbReference>